<feature type="domain" description="Nudix hydrolase" evidence="7">
    <location>
        <begin position="36"/>
        <end position="167"/>
    </location>
</feature>
<dbReference type="CDD" id="cd03426">
    <property type="entry name" value="NUDIX_CoAse_Nudt7"/>
    <property type="match status" value="1"/>
</dbReference>
<dbReference type="EMBL" id="CAJFDI010000001">
    <property type="protein sequence ID" value="CAD5210847.1"/>
    <property type="molecule type" value="Genomic_DNA"/>
</dbReference>
<dbReference type="InterPro" id="IPR015797">
    <property type="entry name" value="NUDIX_hydrolase-like_dom_sf"/>
</dbReference>
<accession>A0A1I7S7W3</accession>
<gene>
    <name evidence="8" type="ORF">BXYJ_LOCUS2133</name>
</gene>
<dbReference type="AlphaFoldDB" id="A0A1I7S7W3"/>
<dbReference type="Pfam" id="PF00293">
    <property type="entry name" value="NUDIX"/>
    <property type="match status" value="1"/>
</dbReference>
<keyword evidence="11" id="KW-1185">Reference proteome</keyword>
<dbReference type="GO" id="GO:0015938">
    <property type="term" value="P:coenzyme A catabolic process"/>
    <property type="evidence" value="ECO:0007669"/>
    <property type="project" value="TreeGrafter"/>
</dbReference>
<evidence type="ECO:0000256" key="4">
    <source>
        <dbReference type="ARBA" id="ARBA00022801"/>
    </source>
</evidence>
<dbReference type="Proteomes" id="UP000095284">
    <property type="component" value="Unplaced"/>
</dbReference>
<evidence type="ECO:0000256" key="2">
    <source>
        <dbReference type="ARBA" id="ARBA00001946"/>
    </source>
</evidence>
<evidence type="ECO:0000256" key="5">
    <source>
        <dbReference type="ARBA" id="ARBA00022842"/>
    </source>
</evidence>
<dbReference type="GO" id="GO:0010945">
    <property type="term" value="F:coenzyme A diphosphatase activity"/>
    <property type="evidence" value="ECO:0007669"/>
    <property type="project" value="InterPro"/>
</dbReference>
<evidence type="ECO:0000256" key="6">
    <source>
        <dbReference type="ARBA" id="ARBA00023211"/>
    </source>
</evidence>
<evidence type="ECO:0000313" key="8">
    <source>
        <dbReference type="EMBL" id="CAD5210847.1"/>
    </source>
</evidence>
<dbReference type="EMBL" id="CAJFCV020000001">
    <property type="protein sequence ID" value="CAG9087135.1"/>
    <property type="molecule type" value="Genomic_DNA"/>
</dbReference>
<evidence type="ECO:0000313" key="12">
    <source>
        <dbReference type="WBParaSite" id="BXY_0910600.1"/>
    </source>
</evidence>
<keyword evidence="6" id="KW-0464">Manganese</keyword>
<reference evidence="12" key="1">
    <citation type="submission" date="2016-11" db="UniProtKB">
        <authorList>
            <consortium name="WormBaseParasite"/>
        </authorList>
    </citation>
    <scope>IDENTIFICATION</scope>
</reference>
<evidence type="ECO:0000313" key="10">
    <source>
        <dbReference type="Proteomes" id="UP000095284"/>
    </source>
</evidence>
<dbReference type="SMR" id="A0A1I7S7W3"/>
<evidence type="ECO:0000256" key="3">
    <source>
        <dbReference type="ARBA" id="ARBA00022723"/>
    </source>
</evidence>
<organism evidence="10 12">
    <name type="scientific">Bursaphelenchus xylophilus</name>
    <name type="common">Pinewood nematode worm</name>
    <name type="synonym">Aphelenchoides xylophilus</name>
    <dbReference type="NCBI Taxonomy" id="6326"/>
    <lineage>
        <taxon>Eukaryota</taxon>
        <taxon>Metazoa</taxon>
        <taxon>Ecdysozoa</taxon>
        <taxon>Nematoda</taxon>
        <taxon>Chromadorea</taxon>
        <taxon>Rhabditida</taxon>
        <taxon>Tylenchina</taxon>
        <taxon>Tylenchomorpha</taxon>
        <taxon>Aphelenchoidea</taxon>
        <taxon>Aphelenchoididae</taxon>
        <taxon>Bursaphelenchus</taxon>
    </lineage>
</organism>
<reference evidence="9" key="2">
    <citation type="submission" date="2020-08" db="EMBL/GenBank/DDBJ databases">
        <authorList>
            <person name="Kikuchi T."/>
        </authorList>
    </citation>
    <scope>NUCLEOTIDE SEQUENCE</scope>
    <source>
        <strain evidence="8">Ka4C1</strain>
    </source>
</reference>
<dbReference type="PANTHER" id="PTHR12992:SF24">
    <property type="entry name" value="PEROXISOMAL COENZYME A DIPHOSPHATASE NUDT7"/>
    <property type="match status" value="1"/>
</dbReference>
<dbReference type="PANTHER" id="PTHR12992">
    <property type="entry name" value="NUDIX HYDROLASE"/>
    <property type="match status" value="1"/>
</dbReference>
<protein>
    <submittedName>
        <fullName evidence="8">(pine wood nematode) hypothetical protein</fullName>
    </submittedName>
    <submittedName>
        <fullName evidence="12">Nudix hydrolase domain-containing protein</fullName>
    </submittedName>
</protein>
<dbReference type="PROSITE" id="PS51462">
    <property type="entry name" value="NUDIX"/>
    <property type="match status" value="1"/>
</dbReference>
<keyword evidence="4" id="KW-0378">Hydrolase</keyword>
<comment type="cofactor">
    <cofactor evidence="1">
        <name>Mn(2+)</name>
        <dbReference type="ChEBI" id="CHEBI:29035"/>
    </cofactor>
</comment>
<evidence type="ECO:0000313" key="9">
    <source>
        <dbReference type="EMBL" id="CAG9087135.1"/>
    </source>
</evidence>
<dbReference type="eggNOG" id="KOG3069">
    <property type="taxonomic scope" value="Eukaryota"/>
</dbReference>
<evidence type="ECO:0000256" key="1">
    <source>
        <dbReference type="ARBA" id="ARBA00001936"/>
    </source>
</evidence>
<dbReference type="InterPro" id="IPR045121">
    <property type="entry name" value="CoAse"/>
</dbReference>
<dbReference type="Proteomes" id="UP000659654">
    <property type="component" value="Unassembled WGS sequence"/>
</dbReference>
<evidence type="ECO:0000313" key="11">
    <source>
        <dbReference type="Proteomes" id="UP000659654"/>
    </source>
</evidence>
<dbReference type="SUPFAM" id="SSF55811">
    <property type="entry name" value="Nudix"/>
    <property type="match status" value="1"/>
</dbReference>
<dbReference type="Gene3D" id="3.90.79.10">
    <property type="entry name" value="Nucleoside Triphosphate Pyrophosphohydrolase"/>
    <property type="match status" value="1"/>
</dbReference>
<dbReference type="InterPro" id="IPR000086">
    <property type="entry name" value="NUDIX_hydrolase_dom"/>
</dbReference>
<dbReference type="Proteomes" id="UP000582659">
    <property type="component" value="Unassembled WGS sequence"/>
</dbReference>
<dbReference type="GO" id="GO:0046872">
    <property type="term" value="F:metal ion binding"/>
    <property type="evidence" value="ECO:0007669"/>
    <property type="project" value="UniProtKB-KW"/>
</dbReference>
<proteinExistence type="predicted"/>
<name>A0A1I7S7W3_BURXY</name>
<keyword evidence="3" id="KW-0479">Metal-binding</keyword>
<keyword evidence="5" id="KW-0460">Magnesium</keyword>
<dbReference type="WBParaSite" id="BXY_0910600.1">
    <property type="protein sequence ID" value="BXY_0910600.1"/>
    <property type="gene ID" value="BXY_0910600"/>
</dbReference>
<sequence length="242" mass="28145">MERVEDQVEYLKQRFQRAFVPNTLYTEPGPTVEGCQKEASILILLHWKDNDWHVFLTLRSAHLRAHAGEVSFPGGKREEQDESFVETALREANEEAGIPYDSVIIVGAISHLITRMGIQVRPILAVLREEFEPEINEEVERAFWMPLSVFLSKEHHEDLYFPEAKLKSHKVEYNGEYIFGFTSYVAILIAMNVYNRFPEFEISNMNTSESPEECLCKELMVYNTMPQLVKQEEYDSMTKSKL</sequence>
<evidence type="ECO:0000259" key="7">
    <source>
        <dbReference type="PROSITE" id="PS51462"/>
    </source>
</evidence>
<comment type="cofactor">
    <cofactor evidence="2">
        <name>Mg(2+)</name>
        <dbReference type="ChEBI" id="CHEBI:18420"/>
    </cofactor>
</comment>
<dbReference type="OrthoDB" id="206213at2759"/>